<keyword evidence="1" id="KW-0285">Flavoprotein</keyword>
<evidence type="ECO:0000256" key="3">
    <source>
        <dbReference type="ARBA" id="ARBA00023002"/>
    </source>
</evidence>
<evidence type="ECO:0000313" key="7">
    <source>
        <dbReference type="Proteomes" id="UP001597286"/>
    </source>
</evidence>
<evidence type="ECO:0000256" key="4">
    <source>
        <dbReference type="ARBA" id="ARBA00023033"/>
    </source>
</evidence>
<protein>
    <submittedName>
        <fullName evidence="6">LLM class flavin-dependent oxidoreductase</fullName>
    </submittedName>
</protein>
<dbReference type="Pfam" id="PF00296">
    <property type="entry name" value="Bac_luciferase"/>
    <property type="match status" value="1"/>
</dbReference>
<comment type="caution">
    <text evidence="6">The sequence shown here is derived from an EMBL/GenBank/DDBJ whole genome shotgun (WGS) entry which is preliminary data.</text>
</comment>
<dbReference type="SUPFAM" id="SSF51679">
    <property type="entry name" value="Bacterial luciferase-like"/>
    <property type="match status" value="1"/>
</dbReference>
<evidence type="ECO:0000259" key="5">
    <source>
        <dbReference type="Pfam" id="PF00296"/>
    </source>
</evidence>
<dbReference type="PANTHER" id="PTHR30011:SF16">
    <property type="entry name" value="C2H2 FINGER DOMAIN TRANSCRIPTION FACTOR (EUROFUNG)-RELATED"/>
    <property type="match status" value="1"/>
</dbReference>
<sequence length="374" mass="40066">MTSTSLAIAVELDGTGAHPASWRFGDTAPSDGPAIADLVRRVEHAGFAIATFADPTTRVDHPTIRGRLDPVEVAAFAAAVTTSIGLVPAVGALHAEPFHLANQLASADFASYGRTGWLAETQDTAARADAYGSAEVTAPQAVRQENDEVVAAVRRLWDTWEDGVFVADPVTGHFLEPDRLHYADFEGELFSVKGPSITPRPPQGQLVVFAPLGTSGATEAVSADLVDVHLVDGQTTREIAARAGTARRAGEDRVFAEIEVVLETEHDTATGRLAELDAQAPWHPGERLRFVGSVEGLHATLTELIGRVDGVRLHPAVLATDLPILEREVLPRLRRERRLVVPQPGASLRRTLGLTRPVNVFAVARAARGDHHVR</sequence>
<evidence type="ECO:0000313" key="6">
    <source>
        <dbReference type="EMBL" id="MFD1815253.1"/>
    </source>
</evidence>
<proteinExistence type="predicted"/>
<dbReference type="RefSeq" id="WP_378487688.1">
    <property type="nucleotide sequence ID" value="NZ_JBHUFB010000020.1"/>
</dbReference>
<gene>
    <name evidence="6" type="ORF">ACFSJG_23790</name>
</gene>
<accession>A0ABW4PAT0</accession>
<organism evidence="6 7">
    <name type="scientific">Rhodococcus gannanensis</name>
    <dbReference type="NCBI Taxonomy" id="1960308"/>
    <lineage>
        <taxon>Bacteria</taxon>
        <taxon>Bacillati</taxon>
        <taxon>Actinomycetota</taxon>
        <taxon>Actinomycetes</taxon>
        <taxon>Mycobacteriales</taxon>
        <taxon>Nocardiaceae</taxon>
        <taxon>Rhodococcus</taxon>
    </lineage>
</organism>
<dbReference type="Proteomes" id="UP001597286">
    <property type="component" value="Unassembled WGS sequence"/>
</dbReference>
<evidence type="ECO:0000256" key="2">
    <source>
        <dbReference type="ARBA" id="ARBA00022643"/>
    </source>
</evidence>
<dbReference type="Gene3D" id="3.20.20.30">
    <property type="entry name" value="Luciferase-like domain"/>
    <property type="match status" value="1"/>
</dbReference>
<dbReference type="PANTHER" id="PTHR30011">
    <property type="entry name" value="ALKANESULFONATE MONOOXYGENASE-RELATED"/>
    <property type="match status" value="1"/>
</dbReference>
<keyword evidence="3" id="KW-0560">Oxidoreductase</keyword>
<keyword evidence="2" id="KW-0288">FMN</keyword>
<dbReference type="EMBL" id="JBHUFB010000020">
    <property type="protein sequence ID" value="MFD1815253.1"/>
    <property type="molecule type" value="Genomic_DNA"/>
</dbReference>
<name>A0ABW4PAT0_9NOCA</name>
<evidence type="ECO:0000256" key="1">
    <source>
        <dbReference type="ARBA" id="ARBA00022630"/>
    </source>
</evidence>
<keyword evidence="7" id="KW-1185">Reference proteome</keyword>
<reference evidence="7" key="1">
    <citation type="journal article" date="2019" name="Int. J. Syst. Evol. Microbiol.">
        <title>The Global Catalogue of Microorganisms (GCM) 10K type strain sequencing project: providing services to taxonomists for standard genome sequencing and annotation.</title>
        <authorList>
            <consortium name="The Broad Institute Genomics Platform"/>
            <consortium name="The Broad Institute Genome Sequencing Center for Infectious Disease"/>
            <person name="Wu L."/>
            <person name="Ma J."/>
        </authorList>
    </citation>
    <scope>NUCLEOTIDE SEQUENCE [LARGE SCALE GENOMIC DNA]</scope>
    <source>
        <strain evidence="7">DT72</strain>
    </source>
</reference>
<feature type="domain" description="Luciferase-like" evidence="5">
    <location>
        <begin position="31"/>
        <end position="262"/>
    </location>
</feature>
<dbReference type="InterPro" id="IPR051260">
    <property type="entry name" value="Diverse_substr_monoxygenases"/>
</dbReference>
<dbReference type="InterPro" id="IPR011251">
    <property type="entry name" value="Luciferase-like_dom"/>
</dbReference>
<keyword evidence="4" id="KW-0503">Monooxygenase</keyword>
<dbReference type="InterPro" id="IPR036661">
    <property type="entry name" value="Luciferase-like_sf"/>
</dbReference>